<dbReference type="Gene3D" id="3.30.540.30">
    <property type="match status" value="3"/>
</dbReference>
<keyword evidence="7 15" id="KW-0963">Cytoplasm</keyword>
<dbReference type="GO" id="GO:0008235">
    <property type="term" value="F:metalloexopeptidase activity"/>
    <property type="evidence" value="ECO:0007669"/>
    <property type="project" value="InterPro"/>
</dbReference>
<comment type="similarity">
    <text evidence="3 15">Belongs to the peptidase M49 family.</text>
</comment>
<feature type="binding site" evidence="17">
    <location>
        <position position="373"/>
    </location>
    <ligand>
        <name>Zn(2+)</name>
        <dbReference type="ChEBI" id="CHEBI:29105"/>
        <note>catalytic</note>
    </ligand>
</feature>
<keyword evidence="12 15" id="KW-0482">Metalloprotease</keyword>
<keyword evidence="6 15" id="KW-0031">Aminopeptidase</keyword>
<evidence type="ECO:0000256" key="16">
    <source>
        <dbReference type="PIRSR" id="PIRSR007828-1"/>
    </source>
</evidence>
<dbReference type="GO" id="GO:0005737">
    <property type="term" value="C:cytoplasm"/>
    <property type="evidence" value="ECO:0007669"/>
    <property type="project" value="UniProtKB-SubCell"/>
</dbReference>
<keyword evidence="11 15" id="KW-0862">Zinc</keyword>
<comment type="cofactor">
    <cofactor evidence="15 17">
        <name>Zn(2+)</name>
        <dbReference type="ChEBI" id="CHEBI:29105"/>
    </cofactor>
    <text evidence="15 17">Binds 1 zinc ion per subunit.</text>
</comment>
<dbReference type="InParanoid" id="A0A6L2PK11"/>
<evidence type="ECO:0000256" key="13">
    <source>
        <dbReference type="ARBA" id="ARBA00031288"/>
    </source>
</evidence>
<keyword evidence="9 15" id="KW-0479">Metal-binding</keyword>
<protein>
    <recommendedName>
        <fullName evidence="5 15">Dipeptidyl peptidase 3</fullName>
        <ecNumber evidence="4 15">3.4.14.4</ecNumber>
    </recommendedName>
    <alternativeName>
        <fullName evidence="13 15">Dipeptidyl aminopeptidase III</fullName>
    </alternativeName>
    <alternativeName>
        <fullName evidence="14 15">Dipeptidyl peptidase III</fullName>
    </alternativeName>
</protein>
<dbReference type="FunFam" id="3.30.540.30:FF:000002">
    <property type="entry name" value="Dipeptidyl peptidase 3"/>
    <property type="match status" value="1"/>
</dbReference>
<name>A0A6L2PK11_COPFO</name>
<dbReference type="Proteomes" id="UP000502823">
    <property type="component" value="Unassembled WGS sequence"/>
</dbReference>
<gene>
    <name evidence="18" type="ORF">Cfor_09198</name>
</gene>
<dbReference type="InterPro" id="IPR039461">
    <property type="entry name" value="Peptidase_M49"/>
</dbReference>
<accession>A0A6L2PK11</accession>
<evidence type="ECO:0000313" key="19">
    <source>
        <dbReference type="Proteomes" id="UP000502823"/>
    </source>
</evidence>
<dbReference type="GO" id="GO:0004177">
    <property type="term" value="F:aminopeptidase activity"/>
    <property type="evidence" value="ECO:0007669"/>
    <property type="project" value="UniProtKB-KW"/>
</dbReference>
<comment type="caution">
    <text evidence="18">The sequence shown here is derived from an EMBL/GenBank/DDBJ whole genome shotgun (WGS) entry which is preliminary data.</text>
</comment>
<keyword evidence="8 15" id="KW-0645">Protease</keyword>
<evidence type="ECO:0000256" key="15">
    <source>
        <dbReference type="PIRNR" id="PIRNR007828"/>
    </source>
</evidence>
<feature type="binding site" evidence="17">
    <location>
        <position position="368"/>
    </location>
    <ligand>
        <name>Zn(2+)</name>
        <dbReference type="ChEBI" id="CHEBI:29105"/>
        <note>catalytic</note>
    </ligand>
</feature>
<dbReference type="FunCoup" id="A0A6L2PK11">
    <property type="interactions" value="1212"/>
</dbReference>
<comment type="catalytic activity">
    <reaction evidence="1 15">
        <text>Release of an N-terminal dipeptide from a peptide comprising four or more residues, with broad specificity. Also acts on dipeptidyl 2-naphthylamides.</text>
        <dbReference type="EC" id="3.4.14.4"/>
    </reaction>
</comment>
<evidence type="ECO:0000256" key="11">
    <source>
        <dbReference type="ARBA" id="ARBA00022833"/>
    </source>
</evidence>
<feature type="active site" evidence="16">
    <location>
        <position position="369"/>
    </location>
</feature>
<reference evidence="19" key="1">
    <citation type="submission" date="2020-01" db="EMBL/GenBank/DDBJ databases">
        <title>Draft genome sequence of the Termite Coptotermes fromosanus.</title>
        <authorList>
            <person name="Itakura S."/>
            <person name="Yosikawa Y."/>
            <person name="Umezawa K."/>
        </authorList>
    </citation>
    <scope>NUCLEOTIDE SEQUENCE [LARGE SCALE GENOMIC DNA]</scope>
</reference>
<evidence type="ECO:0000256" key="10">
    <source>
        <dbReference type="ARBA" id="ARBA00022801"/>
    </source>
</evidence>
<evidence type="ECO:0000256" key="12">
    <source>
        <dbReference type="ARBA" id="ARBA00023049"/>
    </source>
</evidence>
<sequence>MSDTDHFVIQNNQPVVELDCTTAFKGLTSAEKLYAHYLSQASWNGGLTVLVQTSPESPLVFVLLHKLFSAQPISELKKAALGDHGVSADEFQGVTTYFSSNCTLEDANLVTQLLKHKNMEAYNSRVFKTVEKGIPTYEIRLASVEMEGDADITQKDIDYMGNRFQITRGDYSKLLERVVQYLAKAKDYVANGTECKMLEHYIQSFTHGKLSEHKDGSRFWIKNKSPVVETYIGFIETYRDPSGMRGEFEGFVAMVNKEMSAKFARLVEQAVVLLPELPWPKGFEKDKFLLPDFTSLDVLTFSGSGVPAGINIPNYDEIRQNEGFKNVSLGNVIPAAYKNSVISFLSEEDKDLLIKYRVQAFELQVGLHELLGHGSGKLLRKHKDGQYNFDHAKLTNPLDGEPIKLWYEDGDTYDSKFTTIGSSYEECRAECVGLFLSLNKDVLRIFGFEGKEAEDITYVNWLSLLHQGVSKSLETYEPSTKTWLQAHSQARYVILEADDDFVTITETVKEKDLLITVDRSKIASVGQKAISDFLLKLQVYKSTGDIAAAKTMYSKYSELPHEGPYPWDKWRDIVLAHKQPRKMFVQSNTILQKGNDVTLKTYEATYEGLIQSWVDHFQSDMYVILEELWEKDQKYF</sequence>
<comment type="subcellular location">
    <subcellularLocation>
        <location evidence="2">Cytoplasm</location>
    </subcellularLocation>
</comment>
<evidence type="ECO:0000256" key="6">
    <source>
        <dbReference type="ARBA" id="ARBA00022438"/>
    </source>
</evidence>
<evidence type="ECO:0000256" key="8">
    <source>
        <dbReference type="ARBA" id="ARBA00022670"/>
    </source>
</evidence>
<evidence type="ECO:0000256" key="14">
    <source>
        <dbReference type="ARBA" id="ARBA00032119"/>
    </source>
</evidence>
<dbReference type="GO" id="GO:0046872">
    <property type="term" value="F:metal ion binding"/>
    <property type="evidence" value="ECO:0007669"/>
    <property type="project" value="UniProtKB-KW"/>
</dbReference>
<dbReference type="Pfam" id="PF03571">
    <property type="entry name" value="Peptidase_M49"/>
    <property type="match status" value="1"/>
</dbReference>
<evidence type="ECO:0000256" key="9">
    <source>
        <dbReference type="ARBA" id="ARBA00022723"/>
    </source>
</evidence>
<keyword evidence="19" id="KW-1185">Reference proteome</keyword>
<dbReference type="PANTHER" id="PTHR23422:SF11">
    <property type="entry name" value="DIPEPTIDYL PEPTIDASE 3"/>
    <property type="match status" value="1"/>
</dbReference>
<dbReference type="EMBL" id="BLKM01000314">
    <property type="protein sequence ID" value="GFG31542.1"/>
    <property type="molecule type" value="Genomic_DNA"/>
</dbReference>
<dbReference type="FunFam" id="3.30.540.30:FF:000001">
    <property type="entry name" value="Dipeptidyl peptidase 3"/>
    <property type="match status" value="1"/>
</dbReference>
<feature type="binding site" evidence="17">
    <location>
        <position position="426"/>
    </location>
    <ligand>
        <name>Zn(2+)</name>
        <dbReference type="ChEBI" id="CHEBI:29105"/>
        <note>catalytic</note>
    </ligand>
</feature>
<dbReference type="OrthoDB" id="4694525at2759"/>
<proteinExistence type="inferred from homology"/>
<evidence type="ECO:0000256" key="17">
    <source>
        <dbReference type="PIRSR" id="PIRSR007828-2"/>
    </source>
</evidence>
<dbReference type="GO" id="GO:0006508">
    <property type="term" value="P:proteolysis"/>
    <property type="evidence" value="ECO:0007669"/>
    <property type="project" value="UniProtKB-KW"/>
</dbReference>
<evidence type="ECO:0000256" key="1">
    <source>
        <dbReference type="ARBA" id="ARBA00001336"/>
    </source>
</evidence>
<evidence type="ECO:0000256" key="2">
    <source>
        <dbReference type="ARBA" id="ARBA00004496"/>
    </source>
</evidence>
<dbReference type="PANTHER" id="PTHR23422">
    <property type="entry name" value="DIPEPTIDYL PEPTIDASE III-RELATED"/>
    <property type="match status" value="1"/>
</dbReference>
<evidence type="ECO:0000256" key="7">
    <source>
        <dbReference type="ARBA" id="ARBA00022490"/>
    </source>
</evidence>
<dbReference type="GO" id="GO:0008239">
    <property type="term" value="F:dipeptidyl-peptidase activity"/>
    <property type="evidence" value="ECO:0007669"/>
    <property type="project" value="UniProtKB-UniRule"/>
</dbReference>
<dbReference type="EC" id="3.4.14.4" evidence="4 15"/>
<organism evidence="18 19">
    <name type="scientific">Coptotermes formosanus</name>
    <name type="common">Formosan subterranean termite</name>
    <dbReference type="NCBI Taxonomy" id="36987"/>
    <lineage>
        <taxon>Eukaryota</taxon>
        <taxon>Metazoa</taxon>
        <taxon>Ecdysozoa</taxon>
        <taxon>Arthropoda</taxon>
        <taxon>Hexapoda</taxon>
        <taxon>Insecta</taxon>
        <taxon>Pterygota</taxon>
        <taxon>Neoptera</taxon>
        <taxon>Polyneoptera</taxon>
        <taxon>Dictyoptera</taxon>
        <taxon>Blattodea</taxon>
        <taxon>Blattoidea</taxon>
        <taxon>Termitoidae</taxon>
        <taxon>Rhinotermitidae</taxon>
        <taxon>Coptotermes</taxon>
    </lineage>
</organism>
<dbReference type="AlphaFoldDB" id="A0A6L2PK11"/>
<evidence type="ECO:0000313" key="18">
    <source>
        <dbReference type="EMBL" id="GFG31542.1"/>
    </source>
</evidence>
<evidence type="ECO:0000256" key="3">
    <source>
        <dbReference type="ARBA" id="ARBA00010200"/>
    </source>
</evidence>
<dbReference type="InterPro" id="IPR005317">
    <property type="entry name" value="Dipeptidyl-peptase3"/>
</dbReference>
<evidence type="ECO:0000256" key="5">
    <source>
        <dbReference type="ARBA" id="ARBA00014713"/>
    </source>
</evidence>
<dbReference type="PIRSF" id="PIRSF007828">
    <property type="entry name" value="Dipeptidyl-peptidase_III"/>
    <property type="match status" value="1"/>
</dbReference>
<keyword evidence="10 15" id="KW-0378">Hydrolase</keyword>
<evidence type="ECO:0000256" key="4">
    <source>
        <dbReference type="ARBA" id="ARBA00012063"/>
    </source>
</evidence>